<evidence type="ECO:0000256" key="2">
    <source>
        <dbReference type="SAM" id="SignalP"/>
    </source>
</evidence>
<evidence type="ECO:0000256" key="1">
    <source>
        <dbReference type="SAM" id="MobiDB-lite"/>
    </source>
</evidence>
<protein>
    <recommendedName>
        <fullName evidence="5">Lipoprotein</fullName>
    </recommendedName>
</protein>
<keyword evidence="4" id="KW-1185">Reference proteome</keyword>
<evidence type="ECO:0000313" key="4">
    <source>
        <dbReference type="Proteomes" id="UP000193061"/>
    </source>
</evidence>
<dbReference type="RefSeq" id="WP_085804061.1">
    <property type="nucleotide sequence ID" value="NZ_FWFX01000001.1"/>
</dbReference>
<keyword evidence="2" id="KW-0732">Signal</keyword>
<organism evidence="3 4">
    <name type="scientific">Roseovarius albus</name>
    <dbReference type="NCBI Taxonomy" id="1247867"/>
    <lineage>
        <taxon>Bacteria</taxon>
        <taxon>Pseudomonadati</taxon>
        <taxon>Pseudomonadota</taxon>
        <taxon>Alphaproteobacteria</taxon>
        <taxon>Rhodobacterales</taxon>
        <taxon>Roseobacteraceae</taxon>
        <taxon>Roseovarius</taxon>
    </lineage>
</organism>
<dbReference type="Proteomes" id="UP000193061">
    <property type="component" value="Unassembled WGS sequence"/>
</dbReference>
<proteinExistence type="predicted"/>
<feature type="region of interest" description="Disordered" evidence="1">
    <location>
        <begin position="19"/>
        <end position="53"/>
    </location>
</feature>
<reference evidence="3 4" key="1">
    <citation type="submission" date="2017-03" db="EMBL/GenBank/DDBJ databases">
        <authorList>
            <person name="Afonso C.L."/>
            <person name="Miller P.J."/>
            <person name="Scott M.A."/>
            <person name="Spackman E."/>
            <person name="Goraichik I."/>
            <person name="Dimitrov K.M."/>
            <person name="Suarez D.L."/>
            <person name="Swayne D.E."/>
        </authorList>
    </citation>
    <scope>NUCLEOTIDE SEQUENCE [LARGE SCALE GENOMIC DNA]</scope>
    <source>
        <strain evidence="3 4">CECT 7450</strain>
    </source>
</reference>
<dbReference type="EMBL" id="FWFX01000001">
    <property type="protein sequence ID" value="SLN16931.1"/>
    <property type="molecule type" value="Genomic_DNA"/>
</dbReference>
<accession>A0A1X6YCH8</accession>
<evidence type="ECO:0008006" key="5">
    <source>
        <dbReference type="Google" id="ProtNLM"/>
    </source>
</evidence>
<evidence type="ECO:0000313" key="3">
    <source>
        <dbReference type="EMBL" id="SLN16931.1"/>
    </source>
</evidence>
<dbReference type="AlphaFoldDB" id="A0A1X6YCH8"/>
<dbReference type="PROSITE" id="PS51257">
    <property type="entry name" value="PROKAR_LIPOPROTEIN"/>
    <property type="match status" value="1"/>
</dbReference>
<dbReference type="OrthoDB" id="7773807at2"/>
<gene>
    <name evidence="3" type="ORF">ROA7450_00497</name>
</gene>
<sequence length="171" mass="18066">MRILLCGVLLSSIALAGCGGKSKTTSVQTSGTSSVNPLINPDKKSDLQPAKNTSTVQRSGLFKKKIKVIPYQGIPVAQIKSVEVNDTAGGAILLATGLPTQQGSFDVRLIRTNAEPGVLHYTLNAVQPATTPQGTQRSREIQAALFLSNQDLQGINTIRVSGTANSVRARR</sequence>
<feature type="signal peptide" evidence="2">
    <location>
        <begin position="1"/>
        <end position="16"/>
    </location>
</feature>
<name>A0A1X6YCH8_9RHOB</name>
<feature type="compositionally biased region" description="Low complexity" evidence="1">
    <location>
        <begin position="21"/>
        <end position="35"/>
    </location>
</feature>
<feature type="chain" id="PRO_5010853162" description="Lipoprotein" evidence="2">
    <location>
        <begin position="17"/>
        <end position="171"/>
    </location>
</feature>